<dbReference type="OrthoDB" id="1115936at2"/>
<protein>
    <submittedName>
        <fullName evidence="1">Uncharacterized protein</fullName>
    </submittedName>
</protein>
<dbReference type="InterPro" id="IPR046228">
    <property type="entry name" value="DUF6261"/>
</dbReference>
<organism evidence="1 2">
    <name type="scientific">Marinifilum breve</name>
    <dbReference type="NCBI Taxonomy" id="2184082"/>
    <lineage>
        <taxon>Bacteria</taxon>
        <taxon>Pseudomonadati</taxon>
        <taxon>Bacteroidota</taxon>
        <taxon>Bacteroidia</taxon>
        <taxon>Marinilabiliales</taxon>
        <taxon>Marinifilaceae</taxon>
    </lineage>
</organism>
<dbReference type="EMBL" id="QFLI01000007">
    <property type="protein sequence ID" value="PXX98725.1"/>
    <property type="molecule type" value="Genomic_DNA"/>
</dbReference>
<reference evidence="1 2" key="1">
    <citation type="submission" date="2018-05" db="EMBL/GenBank/DDBJ databases">
        <title>Marinifilum breve JC075T sp. nov., a marine bacterium isolated from Yongle Blue Hole in the South China Sea.</title>
        <authorList>
            <person name="Fu T."/>
        </authorList>
    </citation>
    <scope>NUCLEOTIDE SEQUENCE [LARGE SCALE GENOMIC DNA]</scope>
    <source>
        <strain evidence="1 2">JC075</strain>
    </source>
</reference>
<name>A0A2V3ZX32_9BACT</name>
<gene>
    <name evidence="1" type="ORF">DF185_15190</name>
</gene>
<proteinExistence type="predicted"/>
<sequence length="247" mass="28418">MIEQMNFSKLHLNEFLSYCGEISTYLKSIDKEGLQIVSVIDQFTARYEVAVKVSNRARSSKFTHLLKGKDHRRDESFLAFRNLVEACSHRKDATFAEKAESLLRIIRSHGWSLHTKGRANQSAKMASLVKELSSAENTSLIAGLSATDWYQDMVDDNAEYLKLQEDKTVAESSEDDYDTLEVYKDLRISCEQLFEGIEVLNRIAPNEKYDQMEAFINDCTQRYQTIVKSRTTKNENAKEEQTEEQEA</sequence>
<dbReference type="AlphaFoldDB" id="A0A2V3ZX32"/>
<dbReference type="Proteomes" id="UP000248079">
    <property type="component" value="Unassembled WGS sequence"/>
</dbReference>
<dbReference type="RefSeq" id="WP_110361616.1">
    <property type="nucleotide sequence ID" value="NZ_QFLI01000007.1"/>
</dbReference>
<evidence type="ECO:0000313" key="1">
    <source>
        <dbReference type="EMBL" id="PXX98725.1"/>
    </source>
</evidence>
<evidence type="ECO:0000313" key="2">
    <source>
        <dbReference type="Proteomes" id="UP000248079"/>
    </source>
</evidence>
<keyword evidence="2" id="KW-1185">Reference proteome</keyword>
<dbReference type="Pfam" id="PF19775">
    <property type="entry name" value="DUF6261"/>
    <property type="match status" value="1"/>
</dbReference>
<comment type="caution">
    <text evidence="1">The sequence shown here is derived from an EMBL/GenBank/DDBJ whole genome shotgun (WGS) entry which is preliminary data.</text>
</comment>
<accession>A0A2V3ZX32</accession>